<accession>A0ABV0GBJ3</accession>
<feature type="domain" description="Flavin reductase like" evidence="2">
    <location>
        <begin position="11"/>
        <end position="158"/>
    </location>
</feature>
<dbReference type="RefSeq" id="WP_347607768.1">
    <property type="nucleotide sequence ID" value="NZ_JBDPZC010000002.1"/>
</dbReference>
<sequence>MDFTAEFRDGMALLAGAVSVVTTDGPRGRAGFTASAVCSVTDQPPTILVCMNRASFAHGYFVENGVLCVNVLSAAQEHHSRLFSDRNMTMAQRFSAVPWQALDTGAPALEGALVSMDSTIVQTHEVGTHSIFYAQLRRIRVLEEAGAGLVYFNRAYRSVEARPQV</sequence>
<evidence type="ECO:0000313" key="3">
    <source>
        <dbReference type="EMBL" id="MEO3712421.1"/>
    </source>
</evidence>
<comment type="caution">
    <text evidence="3">The sequence shown here is derived from an EMBL/GenBank/DDBJ whole genome shotgun (WGS) entry which is preliminary data.</text>
</comment>
<evidence type="ECO:0000256" key="1">
    <source>
        <dbReference type="ARBA" id="ARBA00023002"/>
    </source>
</evidence>
<dbReference type="InterPro" id="IPR050268">
    <property type="entry name" value="NADH-dep_flavin_reductase"/>
</dbReference>
<dbReference type="PANTHER" id="PTHR30466:SF1">
    <property type="entry name" value="FMN REDUCTASE (NADH) RUTF"/>
    <property type="match status" value="1"/>
</dbReference>
<dbReference type="PANTHER" id="PTHR30466">
    <property type="entry name" value="FLAVIN REDUCTASE"/>
    <property type="match status" value="1"/>
</dbReference>
<evidence type="ECO:0000313" key="4">
    <source>
        <dbReference type="Proteomes" id="UP001462640"/>
    </source>
</evidence>
<dbReference type="EMBL" id="JBDPZC010000002">
    <property type="protein sequence ID" value="MEO3712421.1"/>
    <property type="molecule type" value="Genomic_DNA"/>
</dbReference>
<gene>
    <name evidence="3" type="ORF">ABDJ40_06535</name>
</gene>
<dbReference type="SUPFAM" id="SSF50475">
    <property type="entry name" value="FMN-binding split barrel"/>
    <property type="match status" value="1"/>
</dbReference>
<reference evidence="3 4" key="1">
    <citation type="submission" date="2024-05" db="EMBL/GenBank/DDBJ databases">
        <title>Roseateles sp. 2.12 16S ribosomal RNA gene Genome sequencing and assembly.</title>
        <authorList>
            <person name="Woo H."/>
        </authorList>
    </citation>
    <scope>NUCLEOTIDE SEQUENCE [LARGE SCALE GENOMIC DNA]</scope>
    <source>
        <strain evidence="3 4">2.12</strain>
    </source>
</reference>
<dbReference type="SMART" id="SM00903">
    <property type="entry name" value="Flavin_Reduct"/>
    <property type="match status" value="1"/>
</dbReference>
<dbReference type="Pfam" id="PF01613">
    <property type="entry name" value="Flavin_Reduct"/>
    <property type="match status" value="1"/>
</dbReference>
<dbReference type="Proteomes" id="UP001462640">
    <property type="component" value="Unassembled WGS sequence"/>
</dbReference>
<keyword evidence="1" id="KW-0560">Oxidoreductase</keyword>
<proteinExistence type="predicted"/>
<dbReference type="InterPro" id="IPR002563">
    <property type="entry name" value="Flavin_Rdtase-like_dom"/>
</dbReference>
<organism evidence="3 4">
    <name type="scientific">Roseateles flavus</name>
    <dbReference type="NCBI Taxonomy" id="3149041"/>
    <lineage>
        <taxon>Bacteria</taxon>
        <taxon>Pseudomonadati</taxon>
        <taxon>Pseudomonadota</taxon>
        <taxon>Betaproteobacteria</taxon>
        <taxon>Burkholderiales</taxon>
        <taxon>Sphaerotilaceae</taxon>
        <taxon>Roseateles</taxon>
    </lineage>
</organism>
<name>A0ABV0GBJ3_9BURK</name>
<keyword evidence="4" id="KW-1185">Reference proteome</keyword>
<dbReference type="Gene3D" id="2.30.110.10">
    <property type="entry name" value="Electron Transport, Fmn-binding Protein, Chain A"/>
    <property type="match status" value="1"/>
</dbReference>
<evidence type="ECO:0000259" key="2">
    <source>
        <dbReference type="SMART" id="SM00903"/>
    </source>
</evidence>
<protein>
    <submittedName>
        <fullName evidence="3">Flavin reductase</fullName>
    </submittedName>
</protein>
<dbReference type="InterPro" id="IPR012349">
    <property type="entry name" value="Split_barrel_FMN-bd"/>
</dbReference>